<dbReference type="EMBL" id="QGKX02001521">
    <property type="protein sequence ID" value="KAF3509418.1"/>
    <property type="molecule type" value="Genomic_DNA"/>
</dbReference>
<comment type="caution">
    <text evidence="2">The sequence shown here is derived from an EMBL/GenBank/DDBJ whole genome shotgun (WGS) entry which is preliminary data.</text>
</comment>
<gene>
    <name evidence="2" type="ORF">F2Q69_00002297</name>
</gene>
<protein>
    <submittedName>
        <fullName evidence="2">Uncharacterized protein</fullName>
    </submittedName>
</protein>
<name>A0A8S9NWS4_BRACR</name>
<proteinExistence type="predicted"/>
<feature type="region of interest" description="Disordered" evidence="1">
    <location>
        <begin position="1"/>
        <end position="61"/>
    </location>
</feature>
<dbReference type="Proteomes" id="UP000712600">
    <property type="component" value="Unassembled WGS sequence"/>
</dbReference>
<evidence type="ECO:0000313" key="3">
    <source>
        <dbReference type="Proteomes" id="UP000712600"/>
    </source>
</evidence>
<sequence>MRRPQLEGSSPCRGKARRFQEGDALPRFTSPLTPHTPWTPLQKKKRDASCTKGKPSALLWL</sequence>
<evidence type="ECO:0000313" key="2">
    <source>
        <dbReference type="EMBL" id="KAF3509418.1"/>
    </source>
</evidence>
<evidence type="ECO:0000256" key="1">
    <source>
        <dbReference type="SAM" id="MobiDB-lite"/>
    </source>
</evidence>
<organism evidence="2 3">
    <name type="scientific">Brassica cretica</name>
    <name type="common">Mustard</name>
    <dbReference type="NCBI Taxonomy" id="69181"/>
    <lineage>
        <taxon>Eukaryota</taxon>
        <taxon>Viridiplantae</taxon>
        <taxon>Streptophyta</taxon>
        <taxon>Embryophyta</taxon>
        <taxon>Tracheophyta</taxon>
        <taxon>Spermatophyta</taxon>
        <taxon>Magnoliopsida</taxon>
        <taxon>eudicotyledons</taxon>
        <taxon>Gunneridae</taxon>
        <taxon>Pentapetalae</taxon>
        <taxon>rosids</taxon>
        <taxon>malvids</taxon>
        <taxon>Brassicales</taxon>
        <taxon>Brassicaceae</taxon>
        <taxon>Brassiceae</taxon>
        <taxon>Brassica</taxon>
    </lineage>
</organism>
<reference evidence="2" key="1">
    <citation type="submission" date="2019-12" db="EMBL/GenBank/DDBJ databases">
        <title>Genome sequencing and annotation of Brassica cretica.</title>
        <authorList>
            <person name="Studholme D.J."/>
            <person name="Sarris P."/>
        </authorList>
    </citation>
    <scope>NUCLEOTIDE SEQUENCE</scope>
    <source>
        <strain evidence="2">PFS-109/04</strain>
        <tissue evidence="2">Leaf</tissue>
    </source>
</reference>
<dbReference type="AlphaFoldDB" id="A0A8S9NWS4"/>
<accession>A0A8S9NWS4</accession>